<organism evidence="2 3">
    <name type="scientific">Salix suchowensis</name>
    <dbReference type="NCBI Taxonomy" id="1278906"/>
    <lineage>
        <taxon>Eukaryota</taxon>
        <taxon>Viridiplantae</taxon>
        <taxon>Streptophyta</taxon>
        <taxon>Embryophyta</taxon>
        <taxon>Tracheophyta</taxon>
        <taxon>Spermatophyta</taxon>
        <taxon>Magnoliopsida</taxon>
        <taxon>eudicotyledons</taxon>
        <taxon>Gunneridae</taxon>
        <taxon>Pentapetalae</taxon>
        <taxon>rosids</taxon>
        <taxon>fabids</taxon>
        <taxon>Malpighiales</taxon>
        <taxon>Salicaceae</taxon>
        <taxon>Saliceae</taxon>
        <taxon>Salix</taxon>
    </lineage>
</organism>
<protein>
    <submittedName>
        <fullName evidence="2">Uncharacterized protein</fullName>
    </submittedName>
</protein>
<feature type="transmembrane region" description="Helical" evidence="1">
    <location>
        <begin position="6"/>
        <end position="27"/>
    </location>
</feature>
<reference evidence="2" key="1">
    <citation type="submission" date="2022-10" db="EMBL/GenBank/DDBJ databases">
        <authorList>
            <person name="Hyden B.L."/>
            <person name="Feng K."/>
            <person name="Yates T."/>
            <person name="Jawdy S."/>
            <person name="Smart L.B."/>
            <person name="Muchero W."/>
        </authorList>
    </citation>
    <scope>NUCLEOTIDE SEQUENCE</scope>
    <source>
        <tissue evidence="2">Shoot tip</tissue>
    </source>
</reference>
<keyword evidence="1" id="KW-0812">Transmembrane</keyword>
<keyword evidence="3" id="KW-1185">Reference proteome</keyword>
<sequence>MLGVAAVMISLELMVFVTLNIQSWILVSMGVGSGREIVVTRKQN</sequence>
<evidence type="ECO:0000313" key="2">
    <source>
        <dbReference type="EMBL" id="KAJ6393411.1"/>
    </source>
</evidence>
<name>A0ABQ9C1L9_9ROSI</name>
<gene>
    <name evidence="2" type="ORF">OIU77_022798</name>
</gene>
<evidence type="ECO:0000256" key="1">
    <source>
        <dbReference type="SAM" id="Phobius"/>
    </source>
</evidence>
<proteinExistence type="predicted"/>
<reference evidence="2" key="2">
    <citation type="journal article" date="2023" name="Int. J. Mol. Sci.">
        <title>De Novo Assembly and Annotation of 11 Diverse Shrub Willow (Salix) Genomes Reveals Novel Gene Organization in Sex-Linked Regions.</title>
        <authorList>
            <person name="Hyden B."/>
            <person name="Feng K."/>
            <person name="Yates T.B."/>
            <person name="Jawdy S."/>
            <person name="Cereghino C."/>
            <person name="Smart L.B."/>
            <person name="Muchero W."/>
        </authorList>
    </citation>
    <scope>NUCLEOTIDE SEQUENCE</scope>
    <source>
        <tissue evidence="2">Shoot tip</tissue>
    </source>
</reference>
<accession>A0ABQ9C1L9</accession>
<dbReference type="EMBL" id="JAPFFI010000005">
    <property type="protein sequence ID" value="KAJ6393411.1"/>
    <property type="molecule type" value="Genomic_DNA"/>
</dbReference>
<evidence type="ECO:0000313" key="3">
    <source>
        <dbReference type="Proteomes" id="UP001141253"/>
    </source>
</evidence>
<dbReference type="Proteomes" id="UP001141253">
    <property type="component" value="Chromosome 1"/>
</dbReference>
<keyword evidence="1" id="KW-1133">Transmembrane helix</keyword>
<comment type="caution">
    <text evidence="2">The sequence shown here is derived from an EMBL/GenBank/DDBJ whole genome shotgun (WGS) entry which is preliminary data.</text>
</comment>
<keyword evidence="1" id="KW-0472">Membrane</keyword>